<dbReference type="STRING" id="35608.A0A2U1Q4A3"/>
<accession>A0A2U1Q4A3</accession>
<dbReference type="Proteomes" id="UP000245207">
    <property type="component" value="Unassembled WGS sequence"/>
</dbReference>
<keyword evidence="1" id="KW-0808">Transferase</keyword>
<protein>
    <submittedName>
        <fullName evidence="1">Acyl transferase/acyl hydrolase/lysophospholipase</fullName>
    </submittedName>
</protein>
<sequence length="344" mass="39029">MTFWPQIRECMERAEVGVDLGIILRAQVYMLSTRLREVTGSYILMVVIRCVSDKKKVVAGVVPAIQKASVYRGKGCEIMRVAVSWFIECNFILTPHEENFGAQYWSPNLKLLESIQNHIIILYTRSSQVLRGKELLLQEWKRKGGRFSGGRDGGCSSYGFSGDCSGRTRGLSIFKAWLLHNHWLEQAQEASARGLMTIMLAAPNEQNRPLYAARYITRFYFQHSPRIFPKHGVFGWVNNTILARPLPIIDERPTIIFGMDVTHHSNRGGLKLFNSRGFMKKLGYPDVEIIHATIYGTSRAKLLGSLSGDTVKPNDPHQQIQSQLTNFFTFLSMQGFFIDYQVGG</sequence>
<evidence type="ECO:0000313" key="2">
    <source>
        <dbReference type="Proteomes" id="UP000245207"/>
    </source>
</evidence>
<dbReference type="EMBL" id="PKPP01000435">
    <property type="protein sequence ID" value="PWA92803.1"/>
    <property type="molecule type" value="Genomic_DNA"/>
</dbReference>
<name>A0A2U1Q4A3_ARTAN</name>
<organism evidence="1 2">
    <name type="scientific">Artemisia annua</name>
    <name type="common">Sweet wormwood</name>
    <dbReference type="NCBI Taxonomy" id="35608"/>
    <lineage>
        <taxon>Eukaryota</taxon>
        <taxon>Viridiplantae</taxon>
        <taxon>Streptophyta</taxon>
        <taxon>Embryophyta</taxon>
        <taxon>Tracheophyta</taxon>
        <taxon>Spermatophyta</taxon>
        <taxon>Magnoliopsida</taxon>
        <taxon>eudicotyledons</taxon>
        <taxon>Gunneridae</taxon>
        <taxon>Pentapetalae</taxon>
        <taxon>asterids</taxon>
        <taxon>campanulids</taxon>
        <taxon>Asterales</taxon>
        <taxon>Asteraceae</taxon>
        <taxon>Asteroideae</taxon>
        <taxon>Anthemideae</taxon>
        <taxon>Artemisiinae</taxon>
        <taxon>Artemisia</taxon>
    </lineage>
</organism>
<comment type="caution">
    <text evidence="1">The sequence shown here is derived from an EMBL/GenBank/DDBJ whole genome shotgun (WGS) entry which is preliminary data.</text>
</comment>
<evidence type="ECO:0000313" key="1">
    <source>
        <dbReference type="EMBL" id="PWA92803.1"/>
    </source>
</evidence>
<dbReference type="GO" id="GO:0047372">
    <property type="term" value="F:monoacylglycerol lipase activity"/>
    <property type="evidence" value="ECO:0007669"/>
    <property type="project" value="TreeGrafter"/>
</dbReference>
<dbReference type="PANTHER" id="PTHR32176">
    <property type="entry name" value="XYLOSE ISOMERASE"/>
    <property type="match status" value="1"/>
</dbReference>
<keyword evidence="1" id="KW-0378">Hydrolase</keyword>
<proteinExistence type="predicted"/>
<reference evidence="1 2" key="1">
    <citation type="journal article" date="2018" name="Mol. Plant">
        <title>The genome of Artemisia annua provides insight into the evolution of Asteraceae family and artemisinin biosynthesis.</title>
        <authorList>
            <person name="Shen Q."/>
            <person name="Zhang L."/>
            <person name="Liao Z."/>
            <person name="Wang S."/>
            <person name="Yan T."/>
            <person name="Shi P."/>
            <person name="Liu M."/>
            <person name="Fu X."/>
            <person name="Pan Q."/>
            <person name="Wang Y."/>
            <person name="Lv Z."/>
            <person name="Lu X."/>
            <person name="Zhang F."/>
            <person name="Jiang W."/>
            <person name="Ma Y."/>
            <person name="Chen M."/>
            <person name="Hao X."/>
            <person name="Li L."/>
            <person name="Tang Y."/>
            <person name="Lv G."/>
            <person name="Zhou Y."/>
            <person name="Sun X."/>
            <person name="Brodelius P.E."/>
            <person name="Rose J.K.C."/>
            <person name="Tang K."/>
        </authorList>
    </citation>
    <scope>NUCLEOTIDE SEQUENCE [LARGE SCALE GENOMIC DNA]</scope>
    <source>
        <strain evidence="2">cv. Huhao1</strain>
        <tissue evidence="1">Leaf</tissue>
    </source>
</reference>
<keyword evidence="2" id="KW-1185">Reference proteome</keyword>
<dbReference type="GO" id="GO:0016740">
    <property type="term" value="F:transferase activity"/>
    <property type="evidence" value="ECO:0007669"/>
    <property type="project" value="UniProtKB-KW"/>
</dbReference>
<dbReference type="AlphaFoldDB" id="A0A2U1Q4A3"/>
<dbReference type="Gene3D" id="3.40.1090.10">
    <property type="entry name" value="Cytosolic phospholipase A2 catalytic domain"/>
    <property type="match status" value="1"/>
</dbReference>
<dbReference type="OrthoDB" id="1658288at2759"/>
<dbReference type="PANTHER" id="PTHR32176:SF92">
    <property type="entry name" value="XYLOSE ISOMERASE"/>
    <property type="match status" value="1"/>
</dbReference>
<gene>
    <name evidence="1" type="ORF">CTI12_AA070240</name>
</gene>
<dbReference type="GO" id="GO:0004620">
    <property type="term" value="F:phospholipase activity"/>
    <property type="evidence" value="ECO:0007669"/>
    <property type="project" value="TreeGrafter"/>
</dbReference>